<organism evidence="1 2">
    <name type="scientific">Cichorium intybus</name>
    <name type="common">Chicory</name>
    <dbReference type="NCBI Taxonomy" id="13427"/>
    <lineage>
        <taxon>Eukaryota</taxon>
        <taxon>Viridiplantae</taxon>
        <taxon>Streptophyta</taxon>
        <taxon>Embryophyta</taxon>
        <taxon>Tracheophyta</taxon>
        <taxon>Spermatophyta</taxon>
        <taxon>Magnoliopsida</taxon>
        <taxon>eudicotyledons</taxon>
        <taxon>Gunneridae</taxon>
        <taxon>Pentapetalae</taxon>
        <taxon>asterids</taxon>
        <taxon>campanulids</taxon>
        <taxon>Asterales</taxon>
        <taxon>Asteraceae</taxon>
        <taxon>Cichorioideae</taxon>
        <taxon>Cichorieae</taxon>
        <taxon>Cichoriinae</taxon>
        <taxon>Cichorium</taxon>
    </lineage>
</organism>
<keyword evidence="2" id="KW-1185">Reference proteome</keyword>
<dbReference type="Proteomes" id="UP001055811">
    <property type="component" value="Linkage Group LG09"/>
</dbReference>
<proteinExistence type="predicted"/>
<dbReference type="EMBL" id="CM042017">
    <property type="protein sequence ID" value="KAI3691297.1"/>
    <property type="molecule type" value="Genomic_DNA"/>
</dbReference>
<evidence type="ECO:0000313" key="1">
    <source>
        <dbReference type="EMBL" id="KAI3691297.1"/>
    </source>
</evidence>
<comment type="caution">
    <text evidence="1">The sequence shown here is derived from an EMBL/GenBank/DDBJ whole genome shotgun (WGS) entry which is preliminary data.</text>
</comment>
<sequence length="287" mass="32659">MEARTRHLEYVLAIRFGFSSGIPLGDSSGILMGLGRKEEAWPETNCISSIALFTAVCYLSFAATSSTVLSDVTARGVLPDQHRYHPQFEMHIRLAFHPPTDEAFKTGFGSAGSCNMFIEVGHFSDLLMIGLDLLVHRTGSQKRSYSYAKELEQESSPSAGLQNAFCFGLSSSRVKISELDLVMGNTFSIWLQLKEVCNVFRNLKIKPGDERILFFNSFSFRQLVDLDENQLQMFDVKSAFHRKESECFSKRLHYYSCKLQLQVLHERIDTRLLMNKDSTLLFYEWSG</sequence>
<reference evidence="2" key="1">
    <citation type="journal article" date="2022" name="Mol. Ecol. Resour.">
        <title>The genomes of chicory, endive, great burdock and yacon provide insights into Asteraceae palaeo-polyploidization history and plant inulin production.</title>
        <authorList>
            <person name="Fan W."/>
            <person name="Wang S."/>
            <person name="Wang H."/>
            <person name="Wang A."/>
            <person name="Jiang F."/>
            <person name="Liu H."/>
            <person name="Zhao H."/>
            <person name="Xu D."/>
            <person name="Zhang Y."/>
        </authorList>
    </citation>
    <scope>NUCLEOTIDE SEQUENCE [LARGE SCALE GENOMIC DNA]</scope>
    <source>
        <strain evidence="2">cv. Punajuju</strain>
    </source>
</reference>
<name>A0ACB8YZX8_CICIN</name>
<accession>A0ACB8YZX8</accession>
<protein>
    <submittedName>
        <fullName evidence="1">Uncharacterized protein</fullName>
    </submittedName>
</protein>
<evidence type="ECO:0000313" key="2">
    <source>
        <dbReference type="Proteomes" id="UP001055811"/>
    </source>
</evidence>
<gene>
    <name evidence="1" type="ORF">L2E82_49599</name>
</gene>
<reference evidence="1 2" key="2">
    <citation type="journal article" date="2022" name="Mol. Ecol. Resour.">
        <title>The genomes of chicory, endive, great burdock and yacon provide insights into Asteraceae paleo-polyploidization history and plant inulin production.</title>
        <authorList>
            <person name="Fan W."/>
            <person name="Wang S."/>
            <person name="Wang H."/>
            <person name="Wang A."/>
            <person name="Jiang F."/>
            <person name="Liu H."/>
            <person name="Zhao H."/>
            <person name="Xu D."/>
            <person name="Zhang Y."/>
        </authorList>
    </citation>
    <scope>NUCLEOTIDE SEQUENCE [LARGE SCALE GENOMIC DNA]</scope>
    <source>
        <strain evidence="2">cv. Punajuju</strain>
        <tissue evidence="1">Leaves</tissue>
    </source>
</reference>